<sequence length="152" mass="16885">RSIETPQHLPALASFNNGHAESSTAEIYGNVLSRLECWRQWLEALPRATFVAQGRWCRAAMSALAWCQGRGLAADVLRPEWRGAFEVGECQTITLVVDEPDEADEYITLDSYLVDSGIRGFIPIIEARNELGFSERSRLLTGSDLQAICAEI</sequence>
<dbReference type="EMBL" id="BARV01026966">
    <property type="protein sequence ID" value="GAI45930.1"/>
    <property type="molecule type" value="Genomic_DNA"/>
</dbReference>
<protein>
    <submittedName>
        <fullName evidence="1">Uncharacterized protein</fullName>
    </submittedName>
</protein>
<evidence type="ECO:0000313" key="1">
    <source>
        <dbReference type="EMBL" id="GAI45930.1"/>
    </source>
</evidence>
<feature type="non-terminal residue" evidence="1">
    <location>
        <position position="1"/>
    </location>
</feature>
<accession>X1Q4B9</accession>
<comment type="caution">
    <text evidence="1">The sequence shown here is derived from an EMBL/GenBank/DDBJ whole genome shotgun (WGS) entry which is preliminary data.</text>
</comment>
<dbReference type="AlphaFoldDB" id="X1Q4B9"/>
<gene>
    <name evidence="1" type="ORF">S06H3_43467</name>
</gene>
<name>X1Q4B9_9ZZZZ</name>
<organism evidence="1">
    <name type="scientific">marine sediment metagenome</name>
    <dbReference type="NCBI Taxonomy" id="412755"/>
    <lineage>
        <taxon>unclassified sequences</taxon>
        <taxon>metagenomes</taxon>
        <taxon>ecological metagenomes</taxon>
    </lineage>
</organism>
<proteinExistence type="predicted"/>
<reference evidence="1" key="1">
    <citation type="journal article" date="2014" name="Front. Microbiol.">
        <title>High frequency of phylogenetically diverse reductive dehalogenase-homologous genes in deep subseafloor sedimentary metagenomes.</title>
        <authorList>
            <person name="Kawai M."/>
            <person name="Futagami T."/>
            <person name="Toyoda A."/>
            <person name="Takaki Y."/>
            <person name="Nishi S."/>
            <person name="Hori S."/>
            <person name="Arai W."/>
            <person name="Tsubouchi T."/>
            <person name="Morono Y."/>
            <person name="Uchiyama I."/>
            <person name="Ito T."/>
            <person name="Fujiyama A."/>
            <person name="Inagaki F."/>
            <person name="Takami H."/>
        </authorList>
    </citation>
    <scope>NUCLEOTIDE SEQUENCE</scope>
    <source>
        <strain evidence="1">Expedition CK06-06</strain>
    </source>
</reference>